<sequence length="184" mass="20837">MKRALVAAAYLWALPCLALACQPLSTHVWMCSAASEWADAEWDPEGEGTAMFLGDVIFNFTEEFPGHDIGDHLTTLEEQYDTYQQWVTEEGNGPIEIYRRDLIETNNTSALRQLQRDIIEGEQTMSAVILAQVRAHRIMLYVDGPVEMEIERMQVLSRTLIEILDDHCSDPDACDGVLDNMDRS</sequence>
<evidence type="ECO:0000313" key="2">
    <source>
        <dbReference type="EMBL" id="MBD3663266.1"/>
    </source>
</evidence>
<evidence type="ECO:0000256" key="1">
    <source>
        <dbReference type="SAM" id="SignalP"/>
    </source>
</evidence>
<accession>A0A927HDW3</accession>
<dbReference type="RefSeq" id="WP_191074239.1">
    <property type="nucleotide sequence ID" value="NZ_JACTAG010000001.1"/>
</dbReference>
<feature type="chain" id="PRO_5037587382" evidence="1">
    <location>
        <begin position="21"/>
        <end position="184"/>
    </location>
</feature>
<comment type="caution">
    <text evidence="2">The sequence shown here is derived from an EMBL/GenBank/DDBJ whole genome shotgun (WGS) entry which is preliminary data.</text>
</comment>
<name>A0A927HDW3_9RHOB</name>
<proteinExistence type="predicted"/>
<keyword evidence="3" id="KW-1185">Reference proteome</keyword>
<dbReference type="Proteomes" id="UP000635142">
    <property type="component" value="Unassembled WGS sequence"/>
</dbReference>
<organism evidence="2 3">
    <name type="scientific">Sulfitobacter aestuariivivens</name>
    <dbReference type="NCBI Taxonomy" id="2766981"/>
    <lineage>
        <taxon>Bacteria</taxon>
        <taxon>Pseudomonadati</taxon>
        <taxon>Pseudomonadota</taxon>
        <taxon>Alphaproteobacteria</taxon>
        <taxon>Rhodobacterales</taxon>
        <taxon>Roseobacteraceae</taxon>
        <taxon>Sulfitobacter</taxon>
    </lineage>
</organism>
<dbReference type="PROSITE" id="PS51257">
    <property type="entry name" value="PROKAR_LIPOPROTEIN"/>
    <property type="match status" value="1"/>
</dbReference>
<keyword evidence="1" id="KW-0732">Signal</keyword>
<reference evidence="2" key="1">
    <citation type="submission" date="2020-08" db="EMBL/GenBank/DDBJ databases">
        <title>Sulfitobacter aestuariivivens sp. nov., isolated from a tidal flat.</title>
        <authorList>
            <person name="Park S."/>
            <person name="Yoon J.-H."/>
        </authorList>
    </citation>
    <scope>NUCLEOTIDE SEQUENCE</scope>
    <source>
        <strain evidence="2">TSTF-M16</strain>
    </source>
</reference>
<dbReference type="EMBL" id="JACTAG010000001">
    <property type="protein sequence ID" value="MBD3663266.1"/>
    <property type="molecule type" value="Genomic_DNA"/>
</dbReference>
<evidence type="ECO:0000313" key="3">
    <source>
        <dbReference type="Proteomes" id="UP000635142"/>
    </source>
</evidence>
<protein>
    <submittedName>
        <fullName evidence="2">Uncharacterized protein</fullName>
    </submittedName>
</protein>
<feature type="signal peptide" evidence="1">
    <location>
        <begin position="1"/>
        <end position="20"/>
    </location>
</feature>
<dbReference type="AlphaFoldDB" id="A0A927HDW3"/>
<gene>
    <name evidence="2" type="ORF">H9Q16_04975</name>
</gene>